<dbReference type="InterPro" id="IPR003995">
    <property type="entry name" value="RTX_toxin_determinant-A"/>
</dbReference>
<dbReference type="Pfam" id="PF00353">
    <property type="entry name" value="HemolysinCabind"/>
    <property type="match status" value="16"/>
</dbReference>
<keyword evidence="3" id="KW-0964">Secreted</keyword>
<gene>
    <name evidence="9" type="ORF">GGR12_002506</name>
</gene>
<dbReference type="SUPFAM" id="SSF51120">
    <property type="entry name" value="beta-Roll"/>
    <property type="match status" value="12"/>
</dbReference>
<dbReference type="GO" id="GO:0005509">
    <property type="term" value="F:calcium ion binding"/>
    <property type="evidence" value="ECO:0007669"/>
    <property type="project" value="InterPro"/>
</dbReference>
<keyword evidence="4" id="KW-0800">Toxin</keyword>
<dbReference type="Gene3D" id="2.150.10.10">
    <property type="entry name" value="Serralysin-like metalloprotease, C-terminal"/>
    <property type="match status" value="9"/>
</dbReference>
<comment type="subcellular location">
    <subcellularLocation>
        <location evidence="1">Membrane</location>
    </subcellularLocation>
    <subcellularLocation>
        <location evidence="2">Secreted</location>
    </subcellularLocation>
</comment>
<evidence type="ECO:0000256" key="6">
    <source>
        <dbReference type="ARBA" id="ARBA00023026"/>
    </source>
</evidence>
<dbReference type="RefSeq" id="WP_183204715.1">
    <property type="nucleotide sequence ID" value="NZ_BAAAER010000007.1"/>
</dbReference>
<name>A0A7W6NPQ2_9CAUL</name>
<keyword evidence="5" id="KW-0677">Repeat</keyword>
<keyword evidence="6" id="KW-0843">Virulence</keyword>
<keyword evidence="9" id="KW-0378">Hydrolase</keyword>
<dbReference type="InterPro" id="IPR011049">
    <property type="entry name" value="Serralysin-like_metalloprot_C"/>
</dbReference>
<dbReference type="PRINTS" id="PR00313">
    <property type="entry name" value="CABNDNGRPT"/>
</dbReference>
<evidence type="ECO:0000256" key="1">
    <source>
        <dbReference type="ARBA" id="ARBA00004370"/>
    </source>
</evidence>
<dbReference type="EC" id="3.4.24.40" evidence="9"/>
<dbReference type="InterPro" id="IPR050557">
    <property type="entry name" value="RTX_toxin/Mannuronan_C5-epim"/>
</dbReference>
<accession>A0A7W6NPQ2</accession>
<sequence length="1742" mass="177122">MAKVWAPRTNLNQYDNFKQRDLYGLNFINAAYDRWWVVETSPGKFAVNVIYDHNDGGYYIALVTFRAGPGGFTYTADSPFPQGVVASVSRGIEAYQALPRIEDVHFRVDGAQGLGLSVFDILSDPLRLFAGDDVITGGDNDAACDEISAGDGNDTVTGARTDGWYDMGRGNGSLDGGAGYDIALFDMSDRNQAVTYVHSNTEAVIRVGGATAVTVRNIEEIELRGSSVYDQLTGGSADDVLDLHLGGGMADGAGGDDVLRMSFSDIATGIEYVHSDTLAYARAGSVTLAEIRNVERVMIEGSRGADHLVGGTSYDDLLGGAGDDHLEGGGNNDLLEGGAGNDRLDGGEGENDYVRLARAGQIDLSITGPQDTGDGMDTLISIEGVYGSSGDDRITGGAGDDSLFGDTNNGPRGDQGNDIIHGGDGADYLVGGGGMNQIYGGAGDDLIYGLGDRTVLTLRNPGEGENFIYGGDGNDTVWGANGDDHIDGGAGDDVLNGWGGRSWMLGGDGWDRMYGSMDVDIMDGGEGTDSLHGGGGDDILAGGNGNDGISGNQGNDLMDGGSGDDQLFGDDGADWIIDAAGNDLIRGGDGFDVVDYSGAAAGVTVRVYTQWDSYNARHEVQDTIGAGVDRLEDIEGLVGSSFNDRLTGRNDAWGTSQGMAFAEFFDGGAGDDVIEAGSGDDRIIGGTGSDIIDGGAGTDSVTFFGLMSASIVTTFNGVTTVNGPDGSDSLTNVEYLRFADGVLIAGAEGGQLFEGSDYADILTGTTGHDVLRSGDGNDTIRGLTGNDAIDGGDGVDTAIFAGVRSAYTISTAAGVTTVVGPDGTDTLSNVERLLFDDGPYGVNGAPIVDVHTGTPDRDVLFGGQFQDRFHGGDGNDLIVPEGGDDVIDGGAGADMVQFNGLASSYTITTTGGTTTVVGPDGSDSLINVEYLRFNDRTLIVGGNGGQYFDAGETYGSANGSAFNDIIVGRSAGSSLNGNDGDDHITGSAGGDVIRGGAGADFMLGGGGDDVIQADAGDQAFGEDGDDFLGVYASGGTALTQISGGSGWDELFLYGPGTSIDLRTGTGIAGSTPFTFTGVEEIEFMGIGAGVRTGRGDDGNNIFRNSLTGDFGDRWLDIDAGGGDDIIEASGGNDILLGGDGDDVFLQGGEYPTGSHDLVDGGSGIDTISYFYAYGGAGVVANLTTGLASNYSGDDTLVGIENVTGTTGIDDITGDAQTNVLNGLGGDDRLAGMDGDDTLAGGGGVDVLLGGNGFDTADYSSAAAGVTARLDTLRSTNDGDGGTDTFTSIEAITGSAFNDLLVGGTLGDTLRGGLGADTLLGQGGNDILWGGAGANNTLQGGLGDDRYVLEALDSVVEIAGQGIDTVEARIGSYNLAANVENLIYTGAGNFSGAGNVLNNVMTGGAGDDLLRGRGGVDTLVGGAGVDTADYSQAAAGVHARLDVMRAVTDGDSATDTYSSIEGILGSAFNDTLVGGTLGDRLSGGLGADTLLGFAGNDVLAGGQGLANQLQGGLGDDLYVLDAYDSVVELAGQGHDTIEAHVGAHNMAANVEDMYYVGNNKFYGTGNAGNNSITGGVGDDILKGMGGSDRLFGGAGYDEVHVRGAKAQYTVAIEGSGWRIVDTVAGRDGTIYVQSIEAVRFLTGNTKTVLTYTHAGSPELSEKDAGPLVSPMLADDAFVLPALADKAGPLVLPVQDDLAFDGADAGGGASGMETGFHGFADAPLFIGGVFGPHMDGHAHDGWIV</sequence>
<organism evidence="9 10">
    <name type="scientific">Brevundimonas lenta</name>
    <dbReference type="NCBI Taxonomy" id="424796"/>
    <lineage>
        <taxon>Bacteria</taxon>
        <taxon>Pseudomonadati</taxon>
        <taxon>Pseudomonadota</taxon>
        <taxon>Alphaproteobacteria</taxon>
        <taxon>Caulobacterales</taxon>
        <taxon>Caulobacteraceae</taxon>
        <taxon>Brevundimonas</taxon>
    </lineage>
</organism>
<dbReference type="EMBL" id="JACIDM010000002">
    <property type="protein sequence ID" value="MBB4083640.1"/>
    <property type="molecule type" value="Genomic_DNA"/>
</dbReference>
<dbReference type="GO" id="GO:0016787">
    <property type="term" value="F:hydrolase activity"/>
    <property type="evidence" value="ECO:0007669"/>
    <property type="project" value="UniProtKB-KW"/>
</dbReference>
<comment type="caution">
    <text evidence="9">The sequence shown here is derived from an EMBL/GenBank/DDBJ whole genome shotgun (WGS) entry which is preliminary data.</text>
</comment>
<dbReference type="InterPro" id="IPR001343">
    <property type="entry name" value="Hemolysn_Ca-bd"/>
</dbReference>
<evidence type="ECO:0000256" key="5">
    <source>
        <dbReference type="ARBA" id="ARBA00022737"/>
    </source>
</evidence>
<evidence type="ECO:0000313" key="10">
    <source>
        <dbReference type="Proteomes" id="UP000529946"/>
    </source>
</evidence>
<proteinExistence type="predicted"/>
<keyword evidence="10" id="KW-1185">Reference proteome</keyword>
<dbReference type="PANTHER" id="PTHR38340">
    <property type="entry name" value="S-LAYER PROTEIN"/>
    <property type="match status" value="1"/>
</dbReference>
<dbReference type="GO" id="GO:0090729">
    <property type="term" value="F:toxin activity"/>
    <property type="evidence" value="ECO:0007669"/>
    <property type="project" value="UniProtKB-KW"/>
</dbReference>
<feature type="region of interest" description="Disordered" evidence="8">
    <location>
        <begin position="320"/>
        <end position="350"/>
    </location>
</feature>
<evidence type="ECO:0000256" key="7">
    <source>
        <dbReference type="ARBA" id="ARBA00023136"/>
    </source>
</evidence>
<dbReference type="GO" id="GO:0005576">
    <property type="term" value="C:extracellular region"/>
    <property type="evidence" value="ECO:0007669"/>
    <property type="project" value="UniProtKB-SubCell"/>
</dbReference>
<protein>
    <submittedName>
        <fullName evidence="9">Serralysin</fullName>
        <ecNumber evidence="9">3.4.24.40</ecNumber>
    </submittedName>
</protein>
<evidence type="ECO:0000313" key="9">
    <source>
        <dbReference type="EMBL" id="MBB4083640.1"/>
    </source>
</evidence>
<evidence type="ECO:0000256" key="3">
    <source>
        <dbReference type="ARBA" id="ARBA00022525"/>
    </source>
</evidence>
<dbReference type="InterPro" id="IPR018511">
    <property type="entry name" value="Hemolysin-typ_Ca-bd_CS"/>
</dbReference>
<dbReference type="PANTHER" id="PTHR38340:SF1">
    <property type="entry name" value="S-LAYER PROTEIN"/>
    <property type="match status" value="1"/>
</dbReference>
<evidence type="ECO:0000256" key="2">
    <source>
        <dbReference type="ARBA" id="ARBA00004613"/>
    </source>
</evidence>
<dbReference type="GO" id="GO:0016020">
    <property type="term" value="C:membrane"/>
    <property type="evidence" value="ECO:0007669"/>
    <property type="project" value="UniProtKB-SubCell"/>
</dbReference>
<dbReference type="PRINTS" id="PR01488">
    <property type="entry name" value="RTXTOXINA"/>
</dbReference>
<evidence type="ECO:0000256" key="4">
    <source>
        <dbReference type="ARBA" id="ARBA00022656"/>
    </source>
</evidence>
<reference evidence="9 10" key="1">
    <citation type="submission" date="2020-08" db="EMBL/GenBank/DDBJ databases">
        <title>Genomic Encyclopedia of Type Strains, Phase IV (KMG-IV): sequencing the most valuable type-strain genomes for metagenomic binning, comparative biology and taxonomic classification.</title>
        <authorList>
            <person name="Goeker M."/>
        </authorList>
    </citation>
    <scope>NUCLEOTIDE SEQUENCE [LARGE SCALE GENOMIC DNA]</scope>
    <source>
        <strain evidence="9 10">DSM 23960</strain>
    </source>
</reference>
<dbReference type="PROSITE" id="PS00330">
    <property type="entry name" value="HEMOLYSIN_CALCIUM"/>
    <property type="match status" value="8"/>
</dbReference>
<evidence type="ECO:0000256" key="8">
    <source>
        <dbReference type="SAM" id="MobiDB-lite"/>
    </source>
</evidence>
<keyword evidence="7" id="KW-0472">Membrane</keyword>
<dbReference type="Proteomes" id="UP000529946">
    <property type="component" value="Unassembled WGS sequence"/>
</dbReference>